<evidence type="ECO:0000256" key="5">
    <source>
        <dbReference type="ARBA" id="ARBA00022737"/>
    </source>
</evidence>
<feature type="compositionally biased region" description="Pro residues" evidence="15">
    <location>
        <begin position="126"/>
        <end position="188"/>
    </location>
</feature>
<reference evidence="16" key="2">
    <citation type="submission" date="2025-08" db="UniProtKB">
        <authorList>
            <consortium name="Ensembl"/>
        </authorList>
    </citation>
    <scope>IDENTIFICATION</scope>
</reference>
<dbReference type="GO" id="GO:0005741">
    <property type="term" value="C:mitochondrial outer membrane"/>
    <property type="evidence" value="ECO:0007669"/>
    <property type="project" value="UniProtKB-SubCell"/>
</dbReference>
<dbReference type="FunFam" id="1.50.40.10:FF:000057">
    <property type="entry name" value="Solute carrier family 25 member 46"/>
    <property type="match status" value="1"/>
</dbReference>
<evidence type="ECO:0000256" key="10">
    <source>
        <dbReference type="ARBA" id="ARBA00056614"/>
    </source>
</evidence>
<evidence type="ECO:0000256" key="14">
    <source>
        <dbReference type="PROSITE-ProRule" id="PRU00282"/>
    </source>
</evidence>
<feature type="region of interest" description="Disordered" evidence="15">
    <location>
        <begin position="125"/>
        <end position="252"/>
    </location>
</feature>
<keyword evidence="7" id="KW-1133">Transmembrane helix</keyword>
<evidence type="ECO:0000256" key="7">
    <source>
        <dbReference type="ARBA" id="ARBA00022989"/>
    </source>
</evidence>
<organism evidence="16 17">
    <name type="scientific">Canis lupus familiaris</name>
    <name type="common">Dog</name>
    <name type="synonym">Canis familiaris</name>
    <dbReference type="NCBI Taxonomy" id="9615"/>
    <lineage>
        <taxon>Eukaryota</taxon>
        <taxon>Metazoa</taxon>
        <taxon>Chordata</taxon>
        <taxon>Craniata</taxon>
        <taxon>Vertebrata</taxon>
        <taxon>Euteleostomi</taxon>
        <taxon>Mammalia</taxon>
        <taxon>Eutheria</taxon>
        <taxon>Laurasiatheria</taxon>
        <taxon>Carnivora</taxon>
        <taxon>Caniformia</taxon>
        <taxon>Canidae</taxon>
        <taxon>Canis</taxon>
    </lineage>
</organism>
<evidence type="ECO:0000256" key="2">
    <source>
        <dbReference type="ARBA" id="ARBA00006375"/>
    </source>
</evidence>
<evidence type="ECO:0000256" key="15">
    <source>
        <dbReference type="SAM" id="MobiDB-lite"/>
    </source>
</evidence>
<keyword evidence="9 14" id="KW-0472">Membrane</keyword>
<gene>
    <name evidence="16" type="primary">SLC25A46</name>
</gene>
<dbReference type="Pfam" id="PF00153">
    <property type="entry name" value="Mito_carr"/>
    <property type="match status" value="2"/>
</dbReference>
<comment type="similarity">
    <text evidence="2">Belongs to the mitochondrial carrier (TC 2.A.29) family.</text>
</comment>
<reference evidence="16 17" key="1">
    <citation type="journal article" date="2005" name="Nature">
        <title>Genome sequence, comparative analysis and haplotype structure of the domestic dog.</title>
        <authorList>
            <consortium name="Broad Sequencing Platform"/>
            <person name="Lindblad-Toh K."/>
            <person name="Wade C.M."/>
            <person name="Mikkelsen T.S."/>
            <person name="Karlsson E.K."/>
            <person name="Jaffe D.B."/>
            <person name="Kamal M."/>
            <person name="Clamp M."/>
            <person name="Chang J.L."/>
            <person name="Kulbokas E.J. III"/>
            <person name="Zody M.C."/>
            <person name="Mauceli E."/>
            <person name="Xie X."/>
            <person name="Breen M."/>
            <person name="Wayne R.K."/>
            <person name="Ostrander E.A."/>
            <person name="Ponting C.P."/>
            <person name="Galibert F."/>
            <person name="Smith D.R."/>
            <person name="DeJong P.J."/>
            <person name="Kirkness E."/>
            <person name="Alvarez P."/>
            <person name="Biagi T."/>
            <person name="Brockman W."/>
            <person name="Butler J."/>
            <person name="Chin C.W."/>
            <person name="Cook A."/>
            <person name="Cuff J."/>
            <person name="Daly M.J."/>
            <person name="DeCaprio D."/>
            <person name="Gnerre S."/>
            <person name="Grabherr M."/>
            <person name="Kellis M."/>
            <person name="Kleber M."/>
            <person name="Bardeleben C."/>
            <person name="Goodstadt L."/>
            <person name="Heger A."/>
            <person name="Hitte C."/>
            <person name="Kim L."/>
            <person name="Koepfli K.P."/>
            <person name="Parker H.G."/>
            <person name="Pollinger J.P."/>
            <person name="Searle S.M."/>
            <person name="Sutter N.B."/>
            <person name="Thomas R."/>
            <person name="Webber C."/>
            <person name="Baldwin J."/>
            <person name="Abebe A."/>
            <person name="Abouelleil A."/>
            <person name="Aftuck L."/>
            <person name="Ait-Zahra M."/>
            <person name="Aldredge T."/>
            <person name="Allen N."/>
            <person name="An P."/>
            <person name="Anderson S."/>
            <person name="Antoine C."/>
            <person name="Arachchi H."/>
            <person name="Aslam A."/>
            <person name="Ayotte L."/>
            <person name="Bachantsang P."/>
            <person name="Barry A."/>
            <person name="Bayul T."/>
            <person name="Benamara M."/>
            <person name="Berlin A."/>
            <person name="Bessette D."/>
            <person name="Blitshteyn B."/>
            <person name="Bloom T."/>
            <person name="Blye J."/>
            <person name="Boguslavskiy L."/>
            <person name="Bonnet C."/>
            <person name="Boukhgalter B."/>
            <person name="Brown A."/>
            <person name="Cahill P."/>
            <person name="Calixte N."/>
            <person name="Camarata J."/>
            <person name="Cheshatsang Y."/>
            <person name="Chu J."/>
            <person name="Citroen M."/>
            <person name="Collymore A."/>
            <person name="Cooke P."/>
            <person name="Dawoe T."/>
            <person name="Daza R."/>
            <person name="Decktor K."/>
            <person name="DeGray S."/>
            <person name="Dhargay N."/>
            <person name="Dooley K."/>
            <person name="Dooley K."/>
            <person name="Dorje P."/>
            <person name="Dorjee K."/>
            <person name="Dorris L."/>
            <person name="Duffey N."/>
            <person name="Dupes A."/>
            <person name="Egbiremolen O."/>
            <person name="Elong R."/>
            <person name="Falk J."/>
            <person name="Farina A."/>
            <person name="Faro S."/>
            <person name="Ferguson D."/>
            <person name="Ferreira P."/>
            <person name="Fisher S."/>
            <person name="FitzGerald M."/>
            <person name="Foley K."/>
            <person name="Foley C."/>
            <person name="Franke A."/>
            <person name="Friedrich D."/>
            <person name="Gage D."/>
            <person name="Garber M."/>
            <person name="Gearin G."/>
            <person name="Giannoukos G."/>
            <person name="Goode T."/>
            <person name="Goyette A."/>
            <person name="Graham J."/>
            <person name="Grandbois E."/>
            <person name="Gyaltsen K."/>
            <person name="Hafez N."/>
            <person name="Hagopian D."/>
            <person name="Hagos B."/>
            <person name="Hall J."/>
            <person name="Healy C."/>
            <person name="Hegarty R."/>
            <person name="Honan T."/>
            <person name="Horn A."/>
            <person name="Houde N."/>
            <person name="Hughes L."/>
            <person name="Hunnicutt L."/>
            <person name="Husby M."/>
            <person name="Jester B."/>
            <person name="Jones C."/>
            <person name="Kamat A."/>
            <person name="Kanga B."/>
            <person name="Kells C."/>
            <person name="Khazanovich D."/>
            <person name="Kieu A.C."/>
            <person name="Kisner P."/>
            <person name="Kumar M."/>
            <person name="Lance K."/>
            <person name="Landers T."/>
            <person name="Lara M."/>
            <person name="Lee W."/>
            <person name="Leger J.P."/>
            <person name="Lennon N."/>
            <person name="Leuper L."/>
            <person name="LeVine S."/>
            <person name="Liu J."/>
            <person name="Liu X."/>
            <person name="Lokyitsang Y."/>
            <person name="Lokyitsang T."/>
            <person name="Lui A."/>
            <person name="Macdonald J."/>
            <person name="Major J."/>
            <person name="Marabella R."/>
            <person name="Maru K."/>
            <person name="Matthews C."/>
            <person name="McDonough S."/>
            <person name="Mehta T."/>
            <person name="Meldrim J."/>
            <person name="Melnikov A."/>
            <person name="Meneus L."/>
            <person name="Mihalev A."/>
            <person name="Mihova T."/>
            <person name="Miller K."/>
            <person name="Mittelman R."/>
            <person name="Mlenga V."/>
            <person name="Mulrain L."/>
            <person name="Munson G."/>
            <person name="Navidi A."/>
            <person name="Naylor J."/>
            <person name="Nguyen T."/>
            <person name="Nguyen N."/>
            <person name="Nguyen C."/>
            <person name="Nguyen T."/>
            <person name="Nicol R."/>
            <person name="Norbu N."/>
            <person name="Norbu C."/>
            <person name="Novod N."/>
            <person name="Nyima T."/>
            <person name="Olandt P."/>
            <person name="O'Neill B."/>
            <person name="O'Neill K."/>
            <person name="Osman S."/>
            <person name="Oyono L."/>
            <person name="Patti C."/>
            <person name="Perrin D."/>
            <person name="Phunkhang P."/>
            <person name="Pierre F."/>
            <person name="Priest M."/>
            <person name="Rachupka A."/>
            <person name="Raghuraman S."/>
            <person name="Rameau R."/>
            <person name="Ray V."/>
            <person name="Raymond C."/>
            <person name="Rege F."/>
            <person name="Rise C."/>
            <person name="Rogers J."/>
            <person name="Rogov P."/>
            <person name="Sahalie J."/>
            <person name="Settipalli S."/>
            <person name="Sharpe T."/>
            <person name="Shea T."/>
            <person name="Sheehan M."/>
            <person name="Sherpa N."/>
            <person name="Shi J."/>
            <person name="Shih D."/>
            <person name="Sloan J."/>
            <person name="Smith C."/>
            <person name="Sparrow T."/>
            <person name="Stalker J."/>
            <person name="Stange-Thomann N."/>
            <person name="Stavropoulos S."/>
            <person name="Stone C."/>
            <person name="Stone S."/>
            <person name="Sykes S."/>
            <person name="Tchuinga P."/>
            <person name="Tenzing P."/>
            <person name="Tesfaye S."/>
            <person name="Thoulutsang D."/>
            <person name="Thoulutsang Y."/>
            <person name="Topham K."/>
            <person name="Topping I."/>
            <person name="Tsamla T."/>
            <person name="Vassiliev H."/>
            <person name="Venkataraman V."/>
            <person name="Vo A."/>
            <person name="Wangchuk T."/>
            <person name="Wangdi T."/>
            <person name="Weiand M."/>
            <person name="Wilkinson J."/>
            <person name="Wilson A."/>
            <person name="Yadav S."/>
            <person name="Yang S."/>
            <person name="Yang X."/>
            <person name="Young G."/>
            <person name="Yu Q."/>
            <person name="Zainoun J."/>
            <person name="Zembek L."/>
            <person name="Zimmer A."/>
            <person name="Lander E.S."/>
        </authorList>
    </citation>
    <scope>NUCLEOTIDE SEQUENCE [LARGE SCALE GENOMIC DNA]</scope>
    <source>
        <strain evidence="16">Boxer</strain>
    </source>
</reference>
<dbReference type="InterPro" id="IPR018108">
    <property type="entry name" value="MCP_transmembrane"/>
</dbReference>
<feature type="compositionally biased region" description="Low complexity" evidence="15">
    <location>
        <begin position="204"/>
        <end position="226"/>
    </location>
</feature>
<dbReference type="GO" id="GO:0090149">
    <property type="term" value="P:mitochondrial membrane fission"/>
    <property type="evidence" value="ECO:0007669"/>
    <property type="project" value="InterPro"/>
</dbReference>
<evidence type="ECO:0000256" key="13">
    <source>
        <dbReference type="ARBA" id="ARBA00076516"/>
    </source>
</evidence>
<dbReference type="OrthoDB" id="2403262at2759"/>
<protein>
    <recommendedName>
        <fullName evidence="12">Mitochondrial outer membrane protein SLC25A46</fullName>
    </recommendedName>
    <alternativeName>
        <fullName evidence="13">Solute carrier family 25 member 46</fullName>
    </alternativeName>
</protein>
<dbReference type="PANTHER" id="PTHR21252:SF2">
    <property type="entry name" value="MITOCHONDRIAL OUTER MEMBRANE PROTEIN SLC25A46"/>
    <property type="match status" value="1"/>
</dbReference>
<keyword evidence="3" id="KW-0813">Transport</keyword>
<dbReference type="Ensembl" id="ENSCAFT00000095683.1">
    <property type="protein sequence ID" value="ENSCAFP00000067968.1"/>
    <property type="gene ID" value="ENSCAFG00000057808.1"/>
</dbReference>
<dbReference type="PROSITE" id="PS50920">
    <property type="entry name" value="SOLCAR"/>
    <property type="match status" value="1"/>
</dbReference>
<comment type="subunit">
    <text evidence="11">Associates with the mitochondrial contact site and cristae organizing system (MICOS) complex. May associate with the endoplasmic reticulum membrane protein complex (EMC).</text>
</comment>
<keyword evidence="4 14" id="KW-0812">Transmembrane</keyword>
<dbReference type="Proteomes" id="UP000002254">
    <property type="component" value="Chromosome 3"/>
</dbReference>
<evidence type="ECO:0000256" key="1">
    <source>
        <dbReference type="ARBA" id="ARBA00004374"/>
    </source>
</evidence>
<feature type="compositionally biased region" description="Low complexity" evidence="15">
    <location>
        <begin position="234"/>
        <end position="245"/>
    </location>
</feature>
<evidence type="ECO:0000313" key="16">
    <source>
        <dbReference type="Ensembl" id="ENSCAFP00000067968.1"/>
    </source>
</evidence>
<sequence length="671" mass="72239">HPSRPPPSPPPVSYPTPSSPLPTLPFPPLSPPSPPCSPSLPPSCSLSPPPVPPPSPLPFSVPPPPPPVPCHPLSHPPPSPPPSPVPPLIPLPFPLPTLPFPPPSPSPVLSPLPFPVLSSVSHPLLFPLPSPVAPGPPPPPPPLPRPPPSPPPVRPSPTHPPVGLPTLPFPPPPPSRPPPIPFPVPSPSLIPSRSPSCPSPVSPPISCAPSPSSTPASLCPPSRLPSSAPPPSAAPSSLPCSAASSPPHPQPSPPGCCQGGWWWEVPGPPSGGRRSGYYLLLPGERERYLVPCAPCLDLLPSSASVHLCWRVSLGSPAASPALPPWEAEAFSWRLEPLRWREESFTAPEQLNRFAGFGIGLASLFTENVLAHPCIVLRRQCQVNYHARHYHLTPFTVINIMYSFNKTQGPRALWKGMGSTFIVQGVTLGAEGIISEFTPLPREISHKWNPKQIGEHLLLKSLTYMVAMPFYSASLIETVQSEIIRDNTGILECIREGIGRVIGLGVPHSKRLLPLLSLIFPTVLHGVLHYIISSVIQKFVLLILKRKTYSSHLAETTSPVQSMLDAYFPELIANFAASLCSDVILYPLETVLHRLHIQGTRTIIDNTDLGYEVLPINTQYEGMRDCINTIRQEEGVLGFYKGFGAVIIQYTLHAAVLQITKIIYSTLLQNSV</sequence>
<evidence type="ECO:0000256" key="12">
    <source>
        <dbReference type="ARBA" id="ARBA00073198"/>
    </source>
</evidence>
<proteinExistence type="inferred from homology"/>
<dbReference type="PANTHER" id="PTHR21252">
    <property type="entry name" value="TB1 PROTEIN-RELATED"/>
    <property type="match status" value="1"/>
</dbReference>
<accession>A0A8P0PGS4</accession>
<feature type="repeat" description="Solcar" evidence="14">
    <location>
        <begin position="564"/>
        <end position="666"/>
    </location>
</feature>
<evidence type="ECO:0000256" key="3">
    <source>
        <dbReference type="ARBA" id="ARBA00022448"/>
    </source>
</evidence>
<evidence type="ECO:0000256" key="4">
    <source>
        <dbReference type="ARBA" id="ARBA00022692"/>
    </source>
</evidence>
<evidence type="ECO:0000256" key="9">
    <source>
        <dbReference type="ARBA" id="ARBA00023136"/>
    </source>
</evidence>
<evidence type="ECO:0000256" key="6">
    <source>
        <dbReference type="ARBA" id="ARBA00022787"/>
    </source>
</evidence>
<comment type="subcellular location">
    <subcellularLocation>
        <location evidence="1">Mitochondrion outer membrane</location>
        <topology evidence="1">Multi-pass membrane protein</topology>
    </subcellularLocation>
</comment>
<dbReference type="FunCoup" id="A0A8P0PGS4">
    <property type="interactions" value="898"/>
</dbReference>
<feature type="region of interest" description="Disordered" evidence="15">
    <location>
        <begin position="1"/>
        <end position="88"/>
    </location>
</feature>
<dbReference type="Gene3D" id="1.50.40.10">
    <property type="entry name" value="Mitochondrial carrier domain"/>
    <property type="match status" value="1"/>
</dbReference>
<keyword evidence="5" id="KW-0677">Repeat</keyword>
<dbReference type="SUPFAM" id="SSF103506">
    <property type="entry name" value="Mitochondrial carrier"/>
    <property type="match status" value="1"/>
</dbReference>
<comment type="function">
    <text evidence="10">Transmembrane protein of the mitochondrial outer membrane that controls mitochondrial organization. May regulate the assembly of the MICOS (mitochondrial contact site and cristae organizing system) complex which is essential to the biogenesis and dynamics of mitochondrial cristae, the inwards folds of the inner mitochondrial membrane. Through its interaction with the EMC (endoplasmic reticulum membrane protein complex), could regulate mitochondrial lipid homeostasis and thereby mitochondrial fission.</text>
</comment>
<dbReference type="InterPro" id="IPR023395">
    <property type="entry name" value="MCP_dom_sf"/>
</dbReference>
<evidence type="ECO:0000256" key="8">
    <source>
        <dbReference type="ARBA" id="ARBA00023128"/>
    </source>
</evidence>
<dbReference type="InterPro" id="IPR039158">
    <property type="entry name" value="SLC25A46"/>
</dbReference>
<dbReference type="AlphaFoldDB" id="A0A8P0PGS4"/>
<keyword evidence="8" id="KW-0496">Mitochondrion</keyword>
<keyword evidence="6" id="KW-1000">Mitochondrion outer membrane</keyword>
<evidence type="ECO:0000313" key="17">
    <source>
        <dbReference type="Proteomes" id="UP000002254"/>
    </source>
</evidence>
<name>A0A8P0PGS4_CANLF</name>
<evidence type="ECO:0000256" key="11">
    <source>
        <dbReference type="ARBA" id="ARBA00066011"/>
    </source>
</evidence>